<dbReference type="InterPro" id="IPR032675">
    <property type="entry name" value="LRR_dom_sf"/>
</dbReference>
<comment type="caution">
    <text evidence="4">The sequence shown here is derived from an EMBL/GenBank/DDBJ whole genome shotgun (WGS) entry which is preliminary data.</text>
</comment>
<keyword evidence="3" id="KW-0812">Transmembrane</keyword>
<dbReference type="PANTHER" id="PTHR48004">
    <property type="entry name" value="OS01G0149700 PROTEIN"/>
    <property type="match status" value="1"/>
</dbReference>
<keyword evidence="1" id="KW-0433">Leucine-rich repeat</keyword>
<dbReference type="Proteomes" id="UP001428341">
    <property type="component" value="Unassembled WGS sequence"/>
</dbReference>
<dbReference type="Gene3D" id="3.80.10.10">
    <property type="entry name" value="Ribonuclease Inhibitor"/>
    <property type="match status" value="1"/>
</dbReference>
<dbReference type="SMART" id="SM00369">
    <property type="entry name" value="LRR_TYP"/>
    <property type="match status" value="6"/>
</dbReference>
<feature type="transmembrane region" description="Helical" evidence="3">
    <location>
        <begin position="290"/>
        <end position="313"/>
    </location>
</feature>
<dbReference type="PRINTS" id="PR00019">
    <property type="entry name" value="LEURICHRPT"/>
</dbReference>
<dbReference type="SUPFAM" id="SSF52058">
    <property type="entry name" value="L domain-like"/>
    <property type="match status" value="1"/>
</dbReference>
<protein>
    <submittedName>
        <fullName evidence="4">Uncharacterized protein</fullName>
    </submittedName>
</protein>
<proteinExistence type="predicted"/>
<evidence type="ECO:0000313" key="4">
    <source>
        <dbReference type="EMBL" id="KAK9183475.1"/>
    </source>
</evidence>
<dbReference type="Pfam" id="PF00560">
    <property type="entry name" value="LRR_1"/>
    <property type="match status" value="4"/>
</dbReference>
<keyword evidence="2" id="KW-0677">Repeat</keyword>
<keyword evidence="3" id="KW-0472">Membrane</keyword>
<accession>A0AAP0LWL9</accession>
<reference evidence="4 5" key="1">
    <citation type="submission" date="2024-05" db="EMBL/GenBank/DDBJ databases">
        <title>Haplotype-resolved chromosome-level genome assembly of Huyou (Citrus changshanensis).</title>
        <authorList>
            <person name="Miao C."/>
            <person name="Chen W."/>
            <person name="Wu Y."/>
            <person name="Wang L."/>
            <person name="Zhao S."/>
            <person name="Grierson D."/>
            <person name="Xu C."/>
            <person name="Chen K."/>
        </authorList>
    </citation>
    <scope>NUCLEOTIDE SEQUENCE [LARGE SCALE GENOMIC DNA]</scope>
    <source>
        <strain evidence="4">01-14</strain>
        <tissue evidence="4">Leaf</tissue>
    </source>
</reference>
<organism evidence="4 5">
    <name type="scientific">Citrus x changshan-huyou</name>
    <dbReference type="NCBI Taxonomy" id="2935761"/>
    <lineage>
        <taxon>Eukaryota</taxon>
        <taxon>Viridiplantae</taxon>
        <taxon>Streptophyta</taxon>
        <taxon>Embryophyta</taxon>
        <taxon>Tracheophyta</taxon>
        <taxon>Spermatophyta</taxon>
        <taxon>Magnoliopsida</taxon>
        <taxon>eudicotyledons</taxon>
        <taxon>Gunneridae</taxon>
        <taxon>Pentapetalae</taxon>
        <taxon>rosids</taxon>
        <taxon>malvids</taxon>
        <taxon>Sapindales</taxon>
        <taxon>Rutaceae</taxon>
        <taxon>Aurantioideae</taxon>
        <taxon>Citrus</taxon>
    </lineage>
</organism>
<evidence type="ECO:0000256" key="2">
    <source>
        <dbReference type="ARBA" id="ARBA00022737"/>
    </source>
</evidence>
<dbReference type="PANTHER" id="PTHR48004:SF58">
    <property type="entry name" value="OS01G0162200 PROTEIN"/>
    <property type="match status" value="1"/>
</dbReference>
<evidence type="ECO:0000256" key="3">
    <source>
        <dbReference type="SAM" id="Phobius"/>
    </source>
</evidence>
<dbReference type="Pfam" id="PF13855">
    <property type="entry name" value="LRR_8"/>
    <property type="match status" value="1"/>
</dbReference>
<evidence type="ECO:0000313" key="5">
    <source>
        <dbReference type="Proteomes" id="UP001428341"/>
    </source>
</evidence>
<evidence type="ECO:0000256" key="1">
    <source>
        <dbReference type="ARBA" id="ARBA00022614"/>
    </source>
</evidence>
<name>A0AAP0LWL9_9ROSI</name>
<keyword evidence="3" id="KW-1133">Transmembrane helix</keyword>
<dbReference type="InterPro" id="IPR003591">
    <property type="entry name" value="Leu-rich_rpt_typical-subtyp"/>
</dbReference>
<dbReference type="EMBL" id="JBCGBO010000024">
    <property type="protein sequence ID" value="KAK9183475.1"/>
    <property type="molecule type" value="Genomic_DNA"/>
</dbReference>
<dbReference type="AlphaFoldDB" id="A0AAP0LWL9"/>
<dbReference type="InterPro" id="IPR052941">
    <property type="entry name" value="StomDev_PlantInt_Reg"/>
</dbReference>
<dbReference type="InterPro" id="IPR001611">
    <property type="entry name" value="Leu-rich_rpt"/>
</dbReference>
<keyword evidence="5" id="KW-1185">Reference proteome</keyword>
<dbReference type="FunFam" id="3.80.10.10:FF:000383">
    <property type="entry name" value="Leucine-rich repeat receptor protein kinase EMS1"/>
    <property type="match status" value="1"/>
</dbReference>
<sequence length="331" mass="37538">MFLPTQKAKLAPVLGLEFLATKLEDLRALYLYNNGLYSFVPEEIRYLTSLSELELCTNHLSGVIPHSIGTFIISVNNISESIPPEIGDSPKLQVLDLSSNNIVGEIPVQLGKLFSLNKLILNLNQLSGGMPFELGSLTELQYLDLSTNKLKSSIPKSIGNLLRLRYLDLSNNQFGHKIPVELEKLIHVSELDLSYNFLGEEIPFQICNMKSLEKLNLCHNNLLVSFQDALKECTACHTLTYPIMSYWDQFLIAQHSKMLKWKNTRLCGNVQGLPSRKAFTTCKQASRKKWVVIMFSSLVMVVLLICLIGFRVLSNKRRTENRKKFVRTCLN</sequence>
<gene>
    <name evidence="4" type="ORF">WN944_026627</name>
</gene>